<dbReference type="InterPro" id="IPR002182">
    <property type="entry name" value="NB-ARC"/>
</dbReference>
<dbReference type="InterPro" id="IPR058922">
    <property type="entry name" value="WHD_DRP"/>
</dbReference>
<evidence type="ECO:0000259" key="3">
    <source>
        <dbReference type="Pfam" id="PF00931"/>
    </source>
</evidence>
<dbReference type="InterPro" id="IPR032675">
    <property type="entry name" value="LRR_dom_sf"/>
</dbReference>
<dbReference type="PRINTS" id="PR00364">
    <property type="entry name" value="DISEASERSIST"/>
</dbReference>
<feature type="domain" description="Disease resistance protein winged helix" evidence="4">
    <location>
        <begin position="333"/>
        <end position="391"/>
    </location>
</feature>
<dbReference type="Pfam" id="PF00931">
    <property type="entry name" value="NB-ARC"/>
    <property type="match status" value="1"/>
</dbReference>
<reference evidence="6" key="2">
    <citation type="submission" date="2018-05" db="EMBL/GenBank/DDBJ databases">
        <title>OgluRS3 (Oryza glumaepatula Reference Sequence Version 3).</title>
        <authorList>
            <person name="Zhang J."/>
            <person name="Kudrna D."/>
            <person name="Lee S."/>
            <person name="Talag J."/>
            <person name="Welchert J."/>
            <person name="Wing R.A."/>
        </authorList>
    </citation>
    <scope>NUCLEOTIDE SEQUENCE [LARGE SCALE GENOMIC DNA]</scope>
</reference>
<feature type="domain" description="NB-ARC" evidence="3">
    <location>
        <begin position="74"/>
        <end position="232"/>
    </location>
</feature>
<evidence type="ECO:0000256" key="1">
    <source>
        <dbReference type="ARBA" id="ARBA00022614"/>
    </source>
</evidence>
<name>A0A0E0BT99_9ORYZ</name>
<evidence type="ECO:0000256" key="2">
    <source>
        <dbReference type="ARBA" id="ARBA00022821"/>
    </source>
</evidence>
<dbReference type="Gene3D" id="1.10.10.10">
    <property type="entry name" value="Winged helix-like DNA-binding domain superfamily/Winged helix DNA-binding domain"/>
    <property type="match status" value="1"/>
</dbReference>
<evidence type="ECO:0000313" key="6">
    <source>
        <dbReference type="EnsemblPlants" id="OGLUM12G15160.2"/>
    </source>
</evidence>
<dbReference type="GO" id="GO:0006952">
    <property type="term" value="P:defense response"/>
    <property type="evidence" value="ECO:0007669"/>
    <property type="project" value="UniProtKB-KW"/>
</dbReference>
<evidence type="ECO:0000259" key="5">
    <source>
        <dbReference type="Pfam" id="PF25019"/>
    </source>
</evidence>
<dbReference type="Gramene" id="OGLUM12G15160.2">
    <property type="protein sequence ID" value="OGLUM12G15160.2"/>
    <property type="gene ID" value="OGLUM12G15160"/>
</dbReference>
<sequence length="967" mass="110299">MIEYLRSEEEYRRKIDNKFARSVDWFRRRAIISLFLEKGIVKLRSLLPAGTKELVGRETGKEQIELVGRGKEKEQVVQWLIKQPAEDSEIVTTDHIRLFAILGVAGMGKTALAKLACQDPSLSTIFDFVVWVQVPYDLTPDTIPKLILENVSHVKPEHYTSKFLQYVLTGKRLLLVLDDVWADDSADKWEALLVAIRTCERGSKILLTTRMQSVVDKAAEAIGSPAECLELDELGENDNFLLFMSRLPSQVYSEDYTDLRLIGEQIAERTGGCPLVTENVASWLGSHMETRHWNAVLQNGWQKMGLGDVFASLRLSYDRLPSELQNCFRYCSIFPKGHKFNKVELANMWISSGLIPYRSSEQDDSGLRHKEDGYLVSAEDVGEQYFTALLNYFTGKEANLDGIQNLRSLRCLHVPHRMLSKGLQIGISTTLQELHVFEVAENDGHKLSALGTFTNLQRLSLRHLQNVRNCKEAIEIKLKDKPHLRFLSLSWNKQLNDPENLDHQIIDSLEPNRGIKQLHIYGYSGIQLPVWIVNSLLIHLISLELEYCTNWMTLPSFRVLNSLKYLRLENLFQLGAEIEEQHRGRESEVAFLPPLLNTLIIRWCPSLKKLPVLPYTLEKLIIKHVGLAVLPMIHQVDTGTCESSAVNSRLSLLHIESCAHLTSLDGLLEQQQNLHYLKTLVVRHCEKLCHLPAKGFTELHHLNFLEIVSCPLLRNVKSEGNLLPMSLKNLDINPCGYIEDSVLMSLQNLTSLRRLTLFSCSNIEKLPSEEVFRTLKNLNDVSITRCKNLLSLGGLGAAVSLRVLSILCCNKIHPSYDAQVSCSFKLYKLKVDRQALLLVEPIRSLRYTMELHIGDDYLMEFLSEEWLLRNASSLRSIKIGVVENLQNLPSQMKRLESLQSLHIERAPLIQFLPELPASLCNLTIRGCDPRFRKIYETDVGSDWEKIKNIAHVDMKAYSEVLDCFFED</sequence>
<evidence type="ECO:0000313" key="7">
    <source>
        <dbReference type="Proteomes" id="UP000026961"/>
    </source>
</evidence>
<dbReference type="Gene3D" id="3.40.50.300">
    <property type="entry name" value="P-loop containing nucleotide triphosphate hydrolases"/>
    <property type="match status" value="1"/>
</dbReference>
<keyword evidence="2" id="KW-0611">Plant defense</keyword>
<dbReference type="HOGENOM" id="CLU_000837_8_8_1"/>
<dbReference type="SUPFAM" id="SSF52540">
    <property type="entry name" value="P-loop containing nucleoside triphosphate hydrolases"/>
    <property type="match status" value="1"/>
</dbReference>
<dbReference type="InterPro" id="IPR027417">
    <property type="entry name" value="P-loop_NTPase"/>
</dbReference>
<protein>
    <submittedName>
        <fullName evidence="6">Uncharacterized protein</fullName>
    </submittedName>
</protein>
<dbReference type="SUPFAM" id="SSF52058">
    <property type="entry name" value="L domain-like"/>
    <property type="match status" value="1"/>
</dbReference>
<feature type="domain" description="R13L1/DRL21-like LRR repeat region" evidence="5">
    <location>
        <begin position="447"/>
        <end position="570"/>
    </location>
</feature>
<dbReference type="Gene3D" id="3.80.10.10">
    <property type="entry name" value="Ribonuclease Inhibitor"/>
    <property type="match status" value="2"/>
</dbReference>
<dbReference type="PANTHER" id="PTHR36766">
    <property type="entry name" value="PLANT BROAD-SPECTRUM MILDEW RESISTANCE PROTEIN RPW8"/>
    <property type="match status" value="1"/>
</dbReference>
<dbReference type="Pfam" id="PF25019">
    <property type="entry name" value="LRR_R13L1-DRL21"/>
    <property type="match status" value="1"/>
</dbReference>
<dbReference type="Proteomes" id="UP000026961">
    <property type="component" value="Chromosome 12"/>
</dbReference>
<evidence type="ECO:0000259" key="4">
    <source>
        <dbReference type="Pfam" id="PF23559"/>
    </source>
</evidence>
<dbReference type="GO" id="GO:0043531">
    <property type="term" value="F:ADP binding"/>
    <property type="evidence" value="ECO:0007669"/>
    <property type="project" value="InterPro"/>
</dbReference>
<dbReference type="InterPro" id="IPR056789">
    <property type="entry name" value="LRR_R13L1-DRL21"/>
</dbReference>
<dbReference type="InterPro" id="IPR036388">
    <property type="entry name" value="WH-like_DNA-bd_sf"/>
</dbReference>
<dbReference type="Pfam" id="PF23559">
    <property type="entry name" value="WHD_DRP"/>
    <property type="match status" value="1"/>
</dbReference>
<dbReference type="EnsemblPlants" id="OGLUM12G15160.2">
    <property type="protein sequence ID" value="OGLUM12G15160.2"/>
    <property type="gene ID" value="OGLUM12G15160"/>
</dbReference>
<proteinExistence type="predicted"/>
<keyword evidence="7" id="KW-1185">Reference proteome</keyword>
<keyword evidence="1" id="KW-0433">Leucine-rich repeat</keyword>
<accession>A0A0E0BT99</accession>
<reference evidence="6" key="1">
    <citation type="submission" date="2015-04" db="UniProtKB">
        <authorList>
            <consortium name="EnsemblPlants"/>
        </authorList>
    </citation>
    <scope>IDENTIFICATION</scope>
</reference>
<dbReference type="PANTHER" id="PTHR36766:SF30">
    <property type="entry name" value="TIR-NBS TYPE DISEASE RESISTANCE PROTEIN-RELATED"/>
    <property type="match status" value="1"/>
</dbReference>
<dbReference type="AlphaFoldDB" id="A0A0E0BT99"/>
<organism evidence="6">
    <name type="scientific">Oryza glumipatula</name>
    <dbReference type="NCBI Taxonomy" id="40148"/>
    <lineage>
        <taxon>Eukaryota</taxon>
        <taxon>Viridiplantae</taxon>
        <taxon>Streptophyta</taxon>
        <taxon>Embryophyta</taxon>
        <taxon>Tracheophyta</taxon>
        <taxon>Spermatophyta</taxon>
        <taxon>Magnoliopsida</taxon>
        <taxon>Liliopsida</taxon>
        <taxon>Poales</taxon>
        <taxon>Poaceae</taxon>
        <taxon>BOP clade</taxon>
        <taxon>Oryzoideae</taxon>
        <taxon>Oryzeae</taxon>
        <taxon>Oryzinae</taxon>
        <taxon>Oryza</taxon>
    </lineage>
</organism>